<protein>
    <submittedName>
        <fullName evidence="2">S1 RNA-binding domain-containing protein</fullName>
    </submittedName>
</protein>
<dbReference type="Pfam" id="PF00575">
    <property type="entry name" value="S1"/>
    <property type="match status" value="1"/>
</dbReference>
<name>A0A6I6ABG2_9PLAN</name>
<organism evidence="2 3">
    <name type="scientific">Gimesia benthica</name>
    <dbReference type="NCBI Taxonomy" id="2608982"/>
    <lineage>
        <taxon>Bacteria</taxon>
        <taxon>Pseudomonadati</taxon>
        <taxon>Planctomycetota</taxon>
        <taxon>Planctomycetia</taxon>
        <taxon>Planctomycetales</taxon>
        <taxon>Planctomycetaceae</taxon>
        <taxon>Gimesia</taxon>
    </lineage>
</organism>
<dbReference type="EMBL" id="CP043930">
    <property type="protein sequence ID" value="QGQ22349.1"/>
    <property type="molecule type" value="Genomic_DNA"/>
</dbReference>
<accession>A0A6I6ABG2</accession>
<gene>
    <name evidence="2" type="ORF">F1728_06535</name>
</gene>
<dbReference type="PROSITE" id="PS50126">
    <property type="entry name" value="S1"/>
    <property type="match status" value="1"/>
</dbReference>
<feature type="domain" description="S1 motif" evidence="1">
    <location>
        <begin position="18"/>
        <end position="88"/>
    </location>
</feature>
<evidence type="ECO:0000313" key="2">
    <source>
        <dbReference type="EMBL" id="QGQ22349.1"/>
    </source>
</evidence>
<dbReference type="AlphaFoldDB" id="A0A6I6ABG2"/>
<dbReference type="SMART" id="SM00316">
    <property type="entry name" value="S1"/>
    <property type="match status" value="1"/>
</dbReference>
<evidence type="ECO:0000313" key="3">
    <source>
        <dbReference type="Proteomes" id="UP000427281"/>
    </source>
</evidence>
<dbReference type="Gene3D" id="2.40.50.140">
    <property type="entry name" value="Nucleic acid-binding proteins"/>
    <property type="match status" value="1"/>
</dbReference>
<dbReference type="InterPro" id="IPR003029">
    <property type="entry name" value="S1_domain"/>
</dbReference>
<reference evidence="2 3" key="1">
    <citation type="submission" date="2019-09" db="EMBL/GenBank/DDBJ databases">
        <title>Gimesia benthica sp. nov., a novel bacterium isolated from deep-sea water of the Northwest Indian Ocean.</title>
        <authorList>
            <person name="Dai X."/>
        </authorList>
    </citation>
    <scope>NUCLEOTIDE SEQUENCE [LARGE SCALE GENOMIC DNA]</scope>
    <source>
        <strain evidence="2 3">E7</strain>
    </source>
</reference>
<evidence type="ECO:0000259" key="1">
    <source>
        <dbReference type="PROSITE" id="PS50126"/>
    </source>
</evidence>
<keyword evidence="3" id="KW-1185">Reference proteome</keyword>
<dbReference type="InterPro" id="IPR012340">
    <property type="entry name" value="NA-bd_OB-fold"/>
</dbReference>
<sequence>MKNHDNSWIEVINTIKVGDILKVTVTKQRHFGFFVDIPDTKYEGLVEIMHIKNKKRVSPTDFPAIGSQIEAIVLGFREHNHQIALSIKPSDFTK</sequence>
<dbReference type="GO" id="GO:0003676">
    <property type="term" value="F:nucleic acid binding"/>
    <property type="evidence" value="ECO:0007669"/>
    <property type="project" value="InterPro"/>
</dbReference>
<dbReference type="KEGG" id="gim:F1728_06535"/>
<dbReference type="SUPFAM" id="SSF50249">
    <property type="entry name" value="Nucleic acid-binding proteins"/>
    <property type="match status" value="1"/>
</dbReference>
<dbReference type="RefSeq" id="WP_155363430.1">
    <property type="nucleotide sequence ID" value="NZ_CP043930.1"/>
</dbReference>
<proteinExistence type="predicted"/>
<dbReference type="Proteomes" id="UP000427281">
    <property type="component" value="Chromosome"/>
</dbReference>